<organism evidence="4 5">
    <name type="scientific">Brassica cretica</name>
    <name type="common">Mustard</name>
    <dbReference type="NCBI Taxonomy" id="69181"/>
    <lineage>
        <taxon>Eukaryota</taxon>
        <taxon>Viridiplantae</taxon>
        <taxon>Streptophyta</taxon>
        <taxon>Embryophyta</taxon>
        <taxon>Tracheophyta</taxon>
        <taxon>Spermatophyta</taxon>
        <taxon>Magnoliopsida</taxon>
        <taxon>eudicotyledons</taxon>
        <taxon>Gunneridae</taxon>
        <taxon>Pentapetalae</taxon>
        <taxon>rosids</taxon>
        <taxon>malvids</taxon>
        <taxon>Brassicales</taxon>
        <taxon>Brassicaceae</taxon>
        <taxon>Brassiceae</taxon>
        <taxon>Brassica</taxon>
    </lineage>
</organism>
<evidence type="ECO:0000313" key="5">
    <source>
        <dbReference type="Proteomes" id="UP000712600"/>
    </source>
</evidence>
<dbReference type="GO" id="GO:0016740">
    <property type="term" value="F:transferase activity"/>
    <property type="evidence" value="ECO:0007669"/>
    <property type="project" value="UniProtKB-KW"/>
</dbReference>
<dbReference type="Proteomes" id="UP000712600">
    <property type="component" value="Unassembled WGS sequence"/>
</dbReference>
<name>A0A8S9NHY4_BRACR</name>
<sequence>MCILAIIVQIAFYLHIQTHVFRIPVMFTRPVVFPTAFMSFFSVNGVQDIPDTEGDKILGLTGLYVMFFWQQPCGLELSLLI</sequence>
<dbReference type="PANTHER" id="PTHR43009">
    <property type="entry name" value="HOMOGENTISATE SOLANESYLTRANSFERASE, CHLOROPLASTIC"/>
    <property type="match status" value="1"/>
</dbReference>
<comment type="similarity">
    <text evidence="1">Belongs to the UbiA prenyltransferase family.</text>
</comment>
<evidence type="ECO:0000256" key="2">
    <source>
        <dbReference type="ARBA" id="ARBA00022679"/>
    </source>
</evidence>
<keyword evidence="3" id="KW-0732">Signal</keyword>
<reference evidence="4" key="1">
    <citation type="submission" date="2019-12" db="EMBL/GenBank/DDBJ databases">
        <title>Genome sequencing and annotation of Brassica cretica.</title>
        <authorList>
            <person name="Studholme D.J."/>
            <person name="Sarris P."/>
        </authorList>
    </citation>
    <scope>NUCLEOTIDE SEQUENCE</scope>
    <source>
        <strain evidence="4">PFS-109/04</strain>
        <tissue evidence="4">Leaf</tissue>
    </source>
</reference>
<dbReference type="PANTHER" id="PTHR43009:SF6">
    <property type="entry name" value="HOMOGENTISATE PHYTYLTRANSFERASE 1, CHLOROPLASTIC"/>
    <property type="match status" value="1"/>
</dbReference>
<proteinExistence type="inferred from homology"/>
<keyword evidence="2" id="KW-0808">Transferase</keyword>
<feature type="chain" id="PRO_5035938586" evidence="3">
    <location>
        <begin position="19"/>
        <end position="81"/>
    </location>
</feature>
<gene>
    <name evidence="4" type="ORF">F2Q69_00040572</name>
</gene>
<evidence type="ECO:0000256" key="3">
    <source>
        <dbReference type="SAM" id="SignalP"/>
    </source>
</evidence>
<feature type="signal peptide" evidence="3">
    <location>
        <begin position="1"/>
        <end position="18"/>
    </location>
</feature>
<evidence type="ECO:0000313" key="4">
    <source>
        <dbReference type="EMBL" id="KAF3500639.1"/>
    </source>
</evidence>
<dbReference type="AlphaFoldDB" id="A0A8S9NHY4"/>
<comment type="caution">
    <text evidence="4">The sequence shown here is derived from an EMBL/GenBank/DDBJ whole genome shotgun (WGS) entry which is preliminary data.</text>
</comment>
<protein>
    <submittedName>
        <fullName evidence="4">Uncharacterized protein</fullName>
    </submittedName>
</protein>
<evidence type="ECO:0000256" key="1">
    <source>
        <dbReference type="ARBA" id="ARBA00005985"/>
    </source>
</evidence>
<dbReference type="EMBL" id="QGKX02001621">
    <property type="protein sequence ID" value="KAF3500639.1"/>
    <property type="molecule type" value="Genomic_DNA"/>
</dbReference>
<accession>A0A8S9NHY4</accession>